<dbReference type="InterPro" id="IPR050600">
    <property type="entry name" value="SETD3_SETD6_MTase"/>
</dbReference>
<dbReference type="SUPFAM" id="SSF82199">
    <property type="entry name" value="SET domain"/>
    <property type="match status" value="1"/>
</dbReference>
<keyword evidence="3" id="KW-1185">Reference proteome</keyword>
<dbReference type="EMBL" id="JAAMPI010000535">
    <property type="protein sequence ID" value="KAF4630581.1"/>
    <property type="molecule type" value="Genomic_DNA"/>
</dbReference>
<proteinExistence type="predicted"/>
<gene>
    <name evidence="2" type="ORF">G7Y89_g7550</name>
</gene>
<dbReference type="PROSITE" id="PS50280">
    <property type="entry name" value="SET"/>
    <property type="match status" value="1"/>
</dbReference>
<evidence type="ECO:0000313" key="2">
    <source>
        <dbReference type="EMBL" id="KAF4630581.1"/>
    </source>
</evidence>
<dbReference type="InterPro" id="IPR044429">
    <property type="entry name" value="SETD4_SET"/>
</dbReference>
<accession>A0A8H4W1Y4</accession>
<dbReference type="PANTHER" id="PTHR13271">
    <property type="entry name" value="UNCHARACTERIZED PUTATIVE METHYLTRANSFERASE"/>
    <property type="match status" value="1"/>
</dbReference>
<organism evidence="2 3">
    <name type="scientific">Cudoniella acicularis</name>
    <dbReference type="NCBI Taxonomy" id="354080"/>
    <lineage>
        <taxon>Eukaryota</taxon>
        <taxon>Fungi</taxon>
        <taxon>Dikarya</taxon>
        <taxon>Ascomycota</taxon>
        <taxon>Pezizomycotina</taxon>
        <taxon>Leotiomycetes</taxon>
        <taxon>Helotiales</taxon>
        <taxon>Tricladiaceae</taxon>
        <taxon>Cudoniella</taxon>
    </lineage>
</organism>
<comment type="caution">
    <text evidence="2">The sequence shown here is derived from an EMBL/GenBank/DDBJ whole genome shotgun (WGS) entry which is preliminary data.</text>
</comment>
<dbReference type="PANTHER" id="PTHR13271:SF137">
    <property type="entry name" value="SET DOMAIN-CONTAINING PROTEIN"/>
    <property type="match status" value="1"/>
</dbReference>
<dbReference type="OrthoDB" id="341421at2759"/>
<dbReference type="Pfam" id="PF00856">
    <property type="entry name" value="SET"/>
    <property type="match status" value="1"/>
</dbReference>
<evidence type="ECO:0000313" key="3">
    <source>
        <dbReference type="Proteomes" id="UP000566819"/>
    </source>
</evidence>
<dbReference type="Proteomes" id="UP000566819">
    <property type="component" value="Unassembled WGS sequence"/>
</dbReference>
<dbReference type="Gene3D" id="3.90.1410.10">
    <property type="entry name" value="set domain protein methyltransferase, domain 1"/>
    <property type="match status" value="1"/>
</dbReference>
<name>A0A8H4W1Y4_9HELO</name>
<feature type="domain" description="SET" evidence="1">
    <location>
        <begin position="19"/>
        <end position="224"/>
    </location>
</feature>
<dbReference type="CDD" id="cd19177">
    <property type="entry name" value="SET_SETD4"/>
    <property type="match status" value="1"/>
</dbReference>
<dbReference type="InterPro" id="IPR001214">
    <property type="entry name" value="SET_dom"/>
</dbReference>
<sequence>MEVHKEFTEWAVSRGVKINGIAAHRFPGRGISIIAKKSFEAGETLLSVPTTALRTVHTVPKTISRAIGKITVNGLLSAELALDTSEHRAPWRVVLPTREDFLESVPLMWDSSLQALLPDACQKLLSNQKRKVALDWAAVSKTYSKLSYDLYLYNWLLVNTRTFYFLDAKAKKQPPRDDCSALSPFADYFNHAPHGCNVSFSATGYEITTEKHIPKGAEIYISYGNHSNDFLLAEYGFILPSGTNDWDEISLDAYIIPLFSPTQKKHLEDHGFLGKYVLDKETVCYRAQVALRILCVGLRKWERFVEGYGVASDGEFGESRDADGNAEGHNSEEVGADWRVIAKCG</sequence>
<dbReference type="AlphaFoldDB" id="A0A8H4W1Y4"/>
<dbReference type="InterPro" id="IPR046341">
    <property type="entry name" value="SET_dom_sf"/>
</dbReference>
<reference evidence="2 3" key="1">
    <citation type="submission" date="2020-03" db="EMBL/GenBank/DDBJ databases">
        <title>Draft Genome Sequence of Cudoniella acicularis.</title>
        <authorList>
            <person name="Buettner E."/>
            <person name="Kellner H."/>
        </authorList>
    </citation>
    <scope>NUCLEOTIDE SEQUENCE [LARGE SCALE GENOMIC DNA]</scope>
    <source>
        <strain evidence="2 3">DSM 108380</strain>
    </source>
</reference>
<evidence type="ECO:0000259" key="1">
    <source>
        <dbReference type="PROSITE" id="PS50280"/>
    </source>
</evidence>
<protein>
    <recommendedName>
        <fullName evidence="1">SET domain-containing protein</fullName>
    </recommendedName>
</protein>
<dbReference type="GO" id="GO:0016279">
    <property type="term" value="F:protein-lysine N-methyltransferase activity"/>
    <property type="evidence" value="ECO:0007669"/>
    <property type="project" value="InterPro"/>
</dbReference>